<dbReference type="EMBL" id="ASPP01010490">
    <property type="protein sequence ID" value="ETO22763.1"/>
    <property type="molecule type" value="Genomic_DNA"/>
</dbReference>
<evidence type="ECO:0000313" key="3">
    <source>
        <dbReference type="Proteomes" id="UP000023152"/>
    </source>
</evidence>
<protein>
    <submittedName>
        <fullName evidence="2">Uncharacterized protein</fullName>
    </submittedName>
</protein>
<feature type="compositionally biased region" description="Polar residues" evidence="1">
    <location>
        <begin position="127"/>
        <end position="144"/>
    </location>
</feature>
<reference evidence="2 3" key="1">
    <citation type="journal article" date="2013" name="Curr. Biol.">
        <title>The Genome of the Foraminiferan Reticulomyxa filosa.</title>
        <authorList>
            <person name="Glockner G."/>
            <person name="Hulsmann N."/>
            <person name="Schleicher M."/>
            <person name="Noegel A.A."/>
            <person name="Eichinger L."/>
            <person name="Gallinger C."/>
            <person name="Pawlowski J."/>
            <person name="Sierra R."/>
            <person name="Euteneuer U."/>
            <person name="Pillet L."/>
            <person name="Moustafa A."/>
            <person name="Platzer M."/>
            <person name="Groth M."/>
            <person name="Szafranski K."/>
            <person name="Schliwa M."/>
        </authorList>
    </citation>
    <scope>NUCLEOTIDE SEQUENCE [LARGE SCALE GENOMIC DNA]</scope>
</reference>
<keyword evidence="3" id="KW-1185">Reference proteome</keyword>
<evidence type="ECO:0000256" key="1">
    <source>
        <dbReference type="SAM" id="MobiDB-lite"/>
    </source>
</evidence>
<feature type="region of interest" description="Disordered" evidence="1">
    <location>
        <begin position="117"/>
        <end position="178"/>
    </location>
</feature>
<dbReference type="Proteomes" id="UP000023152">
    <property type="component" value="Unassembled WGS sequence"/>
</dbReference>
<sequence length="178" mass="20539">MSQQILPSAASDSEKDNPTAHYQELLNNLDFFEPQDLDIAKHWCHIMQWQLFELLVHKTTHCSSMLSKVCREEPKSLSPIKRYLTSSLLSACPLQSRRHEILAQFGTKIPPPLRIRGDMRFHKGAPSDTSHTDSFLQSSIEHPNTQTQTTSKTRKQKVAPADKKKKEKSFWPVRFWKA</sequence>
<accession>X6NA28</accession>
<feature type="compositionally biased region" description="Basic residues" evidence="1">
    <location>
        <begin position="152"/>
        <end position="167"/>
    </location>
</feature>
<proteinExistence type="predicted"/>
<dbReference type="AlphaFoldDB" id="X6NA28"/>
<name>X6NA28_RETFI</name>
<evidence type="ECO:0000313" key="2">
    <source>
        <dbReference type="EMBL" id="ETO22763.1"/>
    </source>
</evidence>
<gene>
    <name evidence="2" type="ORF">RFI_14429</name>
</gene>
<comment type="caution">
    <text evidence="2">The sequence shown here is derived from an EMBL/GenBank/DDBJ whole genome shotgun (WGS) entry which is preliminary data.</text>
</comment>
<organism evidence="2 3">
    <name type="scientific">Reticulomyxa filosa</name>
    <dbReference type="NCBI Taxonomy" id="46433"/>
    <lineage>
        <taxon>Eukaryota</taxon>
        <taxon>Sar</taxon>
        <taxon>Rhizaria</taxon>
        <taxon>Retaria</taxon>
        <taxon>Foraminifera</taxon>
        <taxon>Monothalamids</taxon>
        <taxon>Reticulomyxidae</taxon>
        <taxon>Reticulomyxa</taxon>
    </lineage>
</organism>